<proteinExistence type="predicted"/>
<evidence type="ECO:0000313" key="2">
    <source>
        <dbReference type="EMBL" id="CTQ75711.1"/>
    </source>
</evidence>
<keyword evidence="1" id="KW-0812">Transmembrane</keyword>
<keyword evidence="3" id="KW-1185">Reference proteome</keyword>
<dbReference type="Proteomes" id="UP000053235">
    <property type="component" value="Unassembled WGS sequence"/>
</dbReference>
<evidence type="ECO:0000256" key="1">
    <source>
        <dbReference type="SAM" id="Phobius"/>
    </source>
</evidence>
<sequence length="33" mass="3611">MLGLTGPEIGHLLLSLVFVLIAFVAWRSVSKDK</sequence>
<evidence type="ECO:0000313" key="3">
    <source>
        <dbReference type="Proteomes" id="UP000053235"/>
    </source>
</evidence>
<keyword evidence="1" id="KW-0472">Membrane</keyword>
<organism evidence="2 3">
    <name type="scientific">Roseibium alexandrii</name>
    <dbReference type="NCBI Taxonomy" id="388408"/>
    <lineage>
        <taxon>Bacteria</taxon>
        <taxon>Pseudomonadati</taxon>
        <taxon>Pseudomonadota</taxon>
        <taxon>Alphaproteobacteria</taxon>
        <taxon>Hyphomicrobiales</taxon>
        <taxon>Stappiaceae</taxon>
        <taxon>Roseibium</taxon>
    </lineage>
</organism>
<protein>
    <submittedName>
        <fullName evidence="2">Uncharacterized protein</fullName>
    </submittedName>
</protein>
<gene>
    <name evidence="2" type="ORF">LAX5112_04337</name>
</gene>
<feature type="transmembrane region" description="Helical" evidence="1">
    <location>
        <begin position="12"/>
        <end position="29"/>
    </location>
</feature>
<name>A0A0M7AMF8_9HYPH</name>
<reference evidence="3" key="1">
    <citation type="submission" date="2015-07" db="EMBL/GenBank/DDBJ databases">
        <authorList>
            <person name="Rodrigo-Torres Lidia"/>
            <person name="Arahal R.David."/>
        </authorList>
    </citation>
    <scope>NUCLEOTIDE SEQUENCE [LARGE SCALE GENOMIC DNA]</scope>
    <source>
        <strain evidence="3">CECT 5112</strain>
    </source>
</reference>
<dbReference type="AlphaFoldDB" id="A0A0M7AMF8"/>
<accession>A0A0M7AMF8</accession>
<keyword evidence="1" id="KW-1133">Transmembrane helix</keyword>
<dbReference type="EMBL" id="CXWD01000022">
    <property type="protein sequence ID" value="CTQ75711.1"/>
    <property type="molecule type" value="Genomic_DNA"/>
</dbReference>
<dbReference type="STRING" id="388408.LAX5112_04337"/>